<dbReference type="Proteomes" id="UP001164746">
    <property type="component" value="Chromosome 13"/>
</dbReference>
<feature type="region of interest" description="Disordered" evidence="1">
    <location>
        <begin position="60"/>
        <end position="109"/>
    </location>
</feature>
<reference evidence="2" key="1">
    <citation type="submission" date="2022-11" db="EMBL/GenBank/DDBJ databases">
        <title>Centuries of genome instability and evolution in soft-shell clam transmissible cancer (bioRxiv).</title>
        <authorList>
            <person name="Hart S.F.M."/>
            <person name="Yonemitsu M.A."/>
            <person name="Giersch R.M."/>
            <person name="Beal B.F."/>
            <person name="Arriagada G."/>
            <person name="Davis B.W."/>
            <person name="Ostrander E.A."/>
            <person name="Goff S.P."/>
            <person name="Metzger M.J."/>
        </authorList>
    </citation>
    <scope>NUCLEOTIDE SEQUENCE</scope>
    <source>
        <strain evidence="2">MELC-2E11</strain>
        <tissue evidence="2">Siphon/mantle</tissue>
    </source>
</reference>
<feature type="compositionally biased region" description="Basic residues" evidence="1">
    <location>
        <begin position="93"/>
        <end position="109"/>
    </location>
</feature>
<organism evidence="2 3">
    <name type="scientific">Mya arenaria</name>
    <name type="common">Soft-shell clam</name>
    <dbReference type="NCBI Taxonomy" id="6604"/>
    <lineage>
        <taxon>Eukaryota</taxon>
        <taxon>Metazoa</taxon>
        <taxon>Spiralia</taxon>
        <taxon>Lophotrochozoa</taxon>
        <taxon>Mollusca</taxon>
        <taxon>Bivalvia</taxon>
        <taxon>Autobranchia</taxon>
        <taxon>Heteroconchia</taxon>
        <taxon>Euheterodonta</taxon>
        <taxon>Imparidentia</taxon>
        <taxon>Neoheterodontei</taxon>
        <taxon>Myida</taxon>
        <taxon>Myoidea</taxon>
        <taxon>Myidae</taxon>
        <taxon>Mya</taxon>
    </lineage>
</organism>
<keyword evidence="3" id="KW-1185">Reference proteome</keyword>
<evidence type="ECO:0000256" key="1">
    <source>
        <dbReference type="SAM" id="MobiDB-lite"/>
    </source>
</evidence>
<protein>
    <submittedName>
        <fullName evidence="2">Uncharacterized protein</fullName>
    </submittedName>
</protein>
<accession>A0ABY7FSN5</accession>
<gene>
    <name evidence="2" type="ORF">MAR_038271</name>
</gene>
<proteinExistence type="predicted"/>
<evidence type="ECO:0000313" key="2">
    <source>
        <dbReference type="EMBL" id="WAR24602.1"/>
    </source>
</evidence>
<dbReference type="EMBL" id="CP111024">
    <property type="protein sequence ID" value="WAR24602.1"/>
    <property type="molecule type" value="Genomic_DNA"/>
</dbReference>
<evidence type="ECO:0000313" key="3">
    <source>
        <dbReference type="Proteomes" id="UP001164746"/>
    </source>
</evidence>
<feature type="compositionally biased region" description="Low complexity" evidence="1">
    <location>
        <begin position="80"/>
        <end position="92"/>
    </location>
</feature>
<name>A0ABY7FSN5_MYAAR</name>
<sequence>MCRWGCTTTNTTYMCKWCGTRYCRECLRGDFLGLMPEPTHCRICNQKRCQGNRIEYVPRSKDEVDPKTQKSKSAAGMRTRSAAASAKSSRSVKSARGKSGKKSGKKKKK</sequence>